<dbReference type="PANTHER" id="PTHR33116:SF78">
    <property type="entry name" value="OS12G0587133 PROTEIN"/>
    <property type="match status" value="1"/>
</dbReference>
<evidence type="ECO:0008006" key="2">
    <source>
        <dbReference type="Google" id="ProtNLM"/>
    </source>
</evidence>
<dbReference type="PANTHER" id="PTHR33116">
    <property type="entry name" value="REVERSE TRANSCRIPTASE ZINC-BINDING DOMAIN-CONTAINING PROTEIN-RELATED-RELATED"/>
    <property type="match status" value="1"/>
</dbReference>
<dbReference type="AlphaFoldDB" id="A0A2N9J2A8"/>
<accession>A0A2N9J2A8</accession>
<reference evidence="1" key="1">
    <citation type="submission" date="2018-02" db="EMBL/GenBank/DDBJ databases">
        <authorList>
            <person name="Cohen D.B."/>
            <person name="Kent A.D."/>
        </authorList>
    </citation>
    <scope>NUCLEOTIDE SEQUENCE</scope>
</reference>
<name>A0A2N9J2A8_FAGSY</name>
<proteinExistence type="predicted"/>
<gene>
    <name evidence="1" type="ORF">FSB_LOCUS58606</name>
</gene>
<evidence type="ECO:0000313" key="1">
    <source>
        <dbReference type="EMBL" id="SPD30724.1"/>
    </source>
</evidence>
<sequence length="215" mass="24678">MQYLGLPLGATFKDMAIWNPVLERVEKRLASWKRLYLSKGAKVANRLEKLQRDFLWCGLEEKPKFHLVNWSQICAPLRARGLAVRNLKSFNQALLGKWWVCSNPGKGPYGLVFGSLLDTDGIIFTPIVPFWWDKDASVADLMSFPNGFLHWDFRFVRNVKDWELESLTRFMDLLHSCHMEGVGEDQLVWKSKASKGFLVKSFYSCLCPSPSAAFP</sequence>
<dbReference type="EMBL" id="OIVN01006329">
    <property type="protein sequence ID" value="SPD30724.1"/>
    <property type="molecule type" value="Genomic_DNA"/>
</dbReference>
<protein>
    <recommendedName>
        <fullName evidence="2">Reverse transcriptase zinc-binding domain-containing protein</fullName>
    </recommendedName>
</protein>
<organism evidence="1">
    <name type="scientific">Fagus sylvatica</name>
    <name type="common">Beechnut</name>
    <dbReference type="NCBI Taxonomy" id="28930"/>
    <lineage>
        <taxon>Eukaryota</taxon>
        <taxon>Viridiplantae</taxon>
        <taxon>Streptophyta</taxon>
        <taxon>Embryophyta</taxon>
        <taxon>Tracheophyta</taxon>
        <taxon>Spermatophyta</taxon>
        <taxon>Magnoliopsida</taxon>
        <taxon>eudicotyledons</taxon>
        <taxon>Gunneridae</taxon>
        <taxon>Pentapetalae</taxon>
        <taxon>rosids</taxon>
        <taxon>fabids</taxon>
        <taxon>Fagales</taxon>
        <taxon>Fagaceae</taxon>
        <taxon>Fagus</taxon>
    </lineage>
</organism>